<dbReference type="Proteomes" id="UP000053881">
    <property type="component" value="Unassembled WGS sequence"/>
</dbReference>
<organism evidence="1 3">
    <name type="scientific">Lederbergia galactosidilytica</name>
    <dbReference type="NCBI Taxonomy" id="217031"/>
    <lineage>
        <taxon>Bacteria</taxon>
        <taxon>Bacillati</taxon>
        <taxon>Bacillota</taxon>
        <taxon>Bacilli</taxon>
        <taxon>Bacillales</taxon>
        <taxon>Bacillaceae</taxon>
        <taxon>Lederbergia</taxon>
    </lineage>
</organism>
<dbReference type="RefSeq" id="WP_057994913.1">
    <property type="nucleotide sequence ID" value="NZ_JAGGKH010000006.1"/>
</dbReference>
<dbReference type="Pfam" id="PF03745">
    <property type="entry name" value="DUF309"/>
    <property type="match status" value="1"/>
</dbReference>
<keyword evidence="4" id="KW-1185">Reference proteome</keyword>
<dbReference type="EMBL" id="LDJR01000014">
    <property type="protein sequence ID" value="OAK75265.1"/>
    <property type="molecule type" value="Genomic_DNA"/>
</dbReference>
<evidence type="ECO:0000313" key="1">
    <source>
        <dbReference type="EMBL" id="KRG12200.1"/>
    </source>
</evidence>
<dbReference type="AlphaFoldDB" id="A0A0Q9Y8S6"/>
<dbReference type="PANTHER" id="PTHR34796">
    <property type="entry name" value="EXPRESSED PROTEIN"/>
    <property type="match status" value="1"/>
</dbReference>
<comment type="caution">
    <text evidence="1">The sequence shown here is derived from an EMBL/GenBank/DDBJ whole genome shotgun (WGS) entry which is preliminary data.</text>
</comment>
<evidence type="ECO:0000313" key="4">
    <source>
        <dbReference type="Proteomes" id="UP000077881"/>
    </source>
</evidence>
<accession>A0A0Q9Y8S6</accession>
<proteinExistence type="predicted"/>
<dbReference type="OrthoDB" id="165483at2"/>
<dbReference type="STRING" id="217031.ABB05_02660"/>
<sequence>MDFPLSYIKYLYHFHVDRDYFECHEVLEEYWKDHGMERNSIWVGLIQLAVSYYHYRNNNRKGAIKLMNRVLLLLQNSYLEMDRLGIHYPELIKILKDSHQKMRKNQPYKAINFPIKDKKLYILCQSYCNEKSINWGNPDTNTPVQILFKHKWRRTPNSKKHENKTSV</sequence>
<dbReference type="EMBL" id="LGPB01000095">
    <property type="protein sequence ID" value="KRG12200.1"/>
    <property type="molecule type" value="Genomic_DNA"/>
</dbReference>
<dbReference type="SUPFAM" id="SSF140663">
    <property type="entry name" value="TTHA0068-like"/>
    <property type="match status" value="1"/>
</dbReference>
<dbReference type="PANTHER" id="PTHR34796:SF1">
    <property type="entry name" value="EXPRESSED PROTEIN"/>
    <property type="match status" value="1"/>
</dbReference>
<evidence type="ECO:0000313" key="3">
    <source>
        <dbReference type="Proteomes" id="UP000053881"/>
    </source>
</evidence>
<dbReference type="Gene3D" id="1.10.3450.10">
    <property type="entry name" value="TTHA0068-like"/>
    <property type="match status" value="1"/>
</dbReference>
<protein>
    <recommendedName>
        <fullName evidence="5">DUF309 domain-containing protein</fullName>
    </recommendedName>
</protein>
<evidence type="ECO:0000313" key="2">
    <source>
        <dbReference type="EMBL" id="OAK75265.1"/>
    </source>
</evidence>
<dbReference type="PATRIC" id="fig|217031.4.peg.3916"/>
<reference evidence="1 3" key="2">
    <citation type="submission" date="2015-06" db="EMBL/GenBank/DDBJ databases">
        <title>Genome sequencing project of Bacillus galactosidilyticus PL133.</title>
        <authorList>
            <person name="Gaiero J."/>
            <person name="Nicol R."/>
            <person name="Habash M."/>
        </authorList>
    </citation>
    <scope>NUCLEOTIDE SEQUENCE [LARGE SCALE GENOMIC DNA]</scope>
    <source>
        <strain evidence="1 3">PL133</strain>
    </source>
</reference>
<gene>
    <name evidence="2" type="ORF">ABB05_02660</name>
    <name evidence="1" type="ORF">ACA29_11785</name>
</gene>
<reference evidence="2 4" key="1">
    <citation type="submission" date="2015-05" db="EMBL/GenBank/DDBJ databases">
        <title>Comparison of genome.</title>
        <authorList>
            <person name="Zheng Z."/>
            <person name="Sun M."/>
        </authorList>
    </citation>
    <scope>NUCLEOTIDE SEQUENCE [LARGE SCALE GENOMIC DNA]</scope>
    <source>
        <strain evidence="2 4">G25-74</strain>
    </source>
</reference>
<name>A0A0Q9Y8S6_9BACI</name>
<dbReference type="InterPro" id="IPR005500">
    <property type="entry name" value="DUF309"/>
</dbReference>
<evidence type="ECO:0008006" key="5">
    <source>
        <dbReference type="Google" id="ProtNLM"/>
    </source>
</evidence>
<dbReference type="InterPro" id="IPR023203">
    <property type="entry name" value="TTHA0068_sf"/>
</dbReference>
<dbReference type="Proteomes" id="UP000077881">
    <property type="component" value="Unassembled WGS sequence"/>
</dbReference>